<comment type="caution">
    <text evidence="4">The sequence shown here is derived from an EMBL/GenBank/DDBJ whole genome shotgun (WGS) entry which is preliminary data.</text>
</comment>
<gene>
    <name evidence="4" type="ORF">HNP60_000677</name>
</gene>
<dbReference type="InterPro" id="IPR011990">
    <property type="entry name" value="TPR-like_helical_dom_sf"/>
</dbReference>
<dbReference type="Proteomes" id="UP001138540">
    <property type="component" value="Unassembled WGS sequence"/>
</dbReference>
<feature type="transmembrane region" description="Helical" evidence="2">
    <location>
        <begin position="230"/>
        <end position="252"/>
    </location>
</feature>
<dbReference type="RefSeq" id="WP_260394624.1">
    <property type="nucleotide sequence ID" value="NZ_JACHKA010000001.1"/>
</dbReference>
<evidence type="ECO:0000256" key="1">
    <source>
        <dbReference type="SAM" id="MobiDB-lite"/>
    </source>
</evidence>
<dbReference type="Gene3D" id="3.40.50.10140">
    <property type="entry name" value="Toll/interleukin-1 receptor homology (TIR) domain"/>
    <property type="match status" value="1"/>
</dbReference>
<dbReference type="EMBL" id="JACHKA010000001">
    <property type="protein sequence ID" value="MBB5984703.1"/>
    <property type="molecule type" value="Genomic_DNA"/>
</dbReference>
<keyword evidence="5" id="KW-1185">Reference proteome</keyword>
<protein>
    <submittedName>
        <fullName evidence="4">Tetratricopeptide (TPR) repeat protein</fullName>
    </submittedName>
</protein>
<evidence type="ECO:0000256" key="2">
    <source>
        <dbReference type="SAM" id="Phobius"/>
    </source>
</evidence>
<keyword evidence="2" id="KW-1133">Transmembrane helix</keyword>
<accession>A0ABR6NBN8</accession>
<dbReference type="Gene3D" id="1.25.40.10">
    <property type="entry name" value="Tetratricopeptide repeat domain"/>
    <property type="match status" value="1"/>
</dbReference>
<name>A0ABR6NBN8_9SPHN</name>
<keyword evidence="2" id="KW-0472">Membrane</keyword>
<proteinExistence type="predicted"/>
<organism evidence="4 5">
    <name type="scientific">Sphingobium lignivorans</name>
    <dbReference type="NCBI Taxonomy" id="2735886"/>
    <lineage>
        <taxon>Bacteria</taxon>
        <taxon>Pseudomonadati</taxon>
        <taxon>Pseudomonadota</taxon>
        <taxon>Alphaproteobacteria</taxon>
        <taxon>Sphingomonadales</taxon>
        <taxon>Sphingomonadaceae</taxon>
        <taxon>Sphingobium</taxon>
    </lineage>
</organism>
<dbReference type="SUPFAM" id="SSF52200">
    <property type="entry name" value="Toll/Interleukin receptor TIR domain"/>
    <property type="match status" value="1"/>
</dbReference>
<dbReference type="Pfam" id="PF13676">
    <property type="entry name" value="TIR_2"/>
    <property type="match status" value="1"/>
</dbReference>
<feature type="compositionally biased region" description="Basic residues" evidence="1">
    <location>
        <begin position="1"/>
        <end position="12"/>
    </location>
</feature>
<dbReference type="InterPro" id="IPR035897">
    <property type="entry name" value="Toll_tir_struct_dom_sf"/>
</dbReference>
<dbReference type="InterPro" id="IPR000157">
    <property type="entry name" value="TIR_dom"/>
</dbReference>
<reference evidence="4 5" key="1">
    <citation type="submission" date="2020-08" db="EMBL/GenBank/DDBJ databases">
        <title>Exploring microbial biodiversity for novel pathways involved in the catabolism of aromatic compounds derived from lignin.</title>
        <authorList>
            <person name="Elkins J."/>
        </authorList>
    </citation>
    <scope>NUCLEOTIDE SEQUENCE [LARGE SCALE GENOMIC DNA]</scope>
    <source>
        <strain evidence="4 5">B1D3A</strain>
    </source>
</reference>
<feature type="region of interest" description="Disordered" evidence="1">
    <location>
        <begin position="1"/>
        <end position="37"/>
    </location>
</feature>
<evidence type="ECO:0000313" key="4">
    <source>
        <dbReference type="EMBL" id="MBB5984703.1"/>
    </source>
</evidence>
<keyword evidence="2" id="KW-0812">Transmembrane</keyword>
<feature type="domain" description="TIR" evidence="3">
    <location>
        <begin position="57"/>
        <end position="203"/>
    </location>
</feature>
<sequence length="562" mass="63420">MTGGLRRAHLARGRAAAKAGQQPGLPGSRRAQMGARRKFMASSLSESDLRPKTYRAFISYSHSDEAIAQKLHKWLERYRIPKRLQGQKTSRGTVEGRLTPIFRDRLELPAASDLNAEVRQALAASETLLVLCSPAAKGSRWVNAEISYFRDLHPDRPVIAALLDGEPEESFPDALLAPDEQGIAREPVAADFRKNQDGSKLARLKVVAGLTGLALDQLLQREAQRQLQRVIAVTLLFLLVVIFMALMLVYVANARREAERARYQAEGLVEFMLTDLRDRLKGVGRLDVLRSVNERALAYYGEQTDLAALPTASLERRARILHAMGEDDQRRGDTRAAQAKFREAHRVTSALLSSAPEDPLRIYAHAQSEFWLAYLDFVRQRHSDAMRGFTTYRNYARELIRLAPDNMSYQRELAYADGNICAVAIALAKPSEDLQACRSALETMERVARSQPEDQGIQADLANRHAWLADALHLTGRDEEALAERLKQSTIIEELLRQDPRNASFLQDWMLARYSTSSLLQSLGQHQKATEMREEALKLADNLISTDPENNDWRVWRTKFEQ</sequence>
<evidence type="ECO:0000313" key="5">
    <source>
        <dbReference type="Proteomes" id="UP001138540"/>
    </source>
</evidence>
<evidence type="ECO:0000259" key="3">
    <source>
        <dbReference type="Pfam" id="PF13676"/>
    </source>
</evidence>